<sequence length="206" mass="21840">MPQIPLPPALRRAISRTCLPALTLALSASMPTLAAPPTPQDDDATRLAAVELDLRQTPQDAALRFRRARLLESAGRLAEAEQAWRQMTLDFPQLAEPFNNLAVRRAAAGDVDGARPLLEQALLRDPDYRLARLNLADVLLAQAHQAGCLAADIGPPDATLDGRLQALARLRGTTPGCPPAWRRPAAPSSVPSTPSAPPAPSAPGGR</sequence>
<feature type="compositionally biased region" description="Low complexity" evidence="1">
    <location>
        <begin position="179"/>
        <end position="193"/>
    </location>
</feature>
<dbReference type="Proteomes" id="UP001368500">
    <property type="component" value="Unassembled WGS sequence"/>
</dbReference>
<protein>
    <submittedName>
        <fullName evidence="3">Tetratricopeptide repeat protein</fullName>
    </submittedName>
</protein>
<comment type="caution">
    <text evidence="3">The sequence shown here is derived from an EMBL/GenBank/DDBJ whole genome shotgun (WGS) entry which is preliminary data.</text>
</comment>
<reference evidence="3 4" key="1">
    <citation type="submission" date="2024-04" db="EMBL/GenBank/DDBJ databases">
        <title>Novel species of the genus Ideonella isolated from streams.</title>
        <authorList>
            <person name="Lu H."/>
        </authorList>
    </citation>
    <scope>NUCLEOTIDE SEQUENCE [LARGE SCALE GENOMIC DNA]</scope>
    <source>
        <strain evidence="3 4">BYS139W</strain>
    </source>
</reference>
<accession>A0ABU9BBY7</accession>
<dbReference type="Gene3D" id="1.25.40.10">
    <property type="entry name" value="Tetratricopeptide repeat domain"/>
    <property type="match status" value="1"/>
</dbReference>
<evidence type="ECO:0000256" key="2">
    <source>
        <dbReference type="SAM" id="SignalP"/>
    </source>
</evidence>
<dbReference type="EMBL" id="JBBUTF010000013">
    <property type="protein sequence ID" value="MEK8027166.1"/>
    <property type="molecule type" value="Genomic_DNA"/>
</dbReference>
<proteinExistence type="predicted"/>
<evidence type="ECO:0000313" key="4">
    <source>
        <dbReference type="Proteomes" id="UP001368500"/>
    </source>
</evidence>
<name>A0ABU9BBY7_9BURK</name>
<feature type="chain" id="PRO_5045609741" evidence="2">
    <location>
        <begin position="35"/>
        <end position="206"/>
    </location>
</feature>
<organism evidence="3 4">
    <name type="scientific">Pseudaquabacterium rugosum</name>
    <dbReference type="NCBI Taxonomy" id="2984194"/>
    <lineage>
        <taxon>Bacteria</taxon>
        <taxon>Pseudomonadati</taxon>
        <taxon>Pseudomonadota</taxon>
        <taxon>Betaproteobacteria</taxon>
        <taxon>Burkholderiales</taxon>
        <taxon>Sphaerotilaceae</taxon>
        <taxon>Pseudaquabacterium</taxon>
    </lineage>
</organism>
<dbReference type="SUPFAM" id="SSF48452">
    <property type="entry name" value="TPR-like"/>
    <property type="match status" value="1"/>
</dbReference>
<dbReference type="InterPro" id="IPR011990">
    <property type="entry name" value="TPR-like_helical_dom_sf"/>
</dbReference>
<gene>
    <name evidence="3" type="ORF">AACH11_14455</name>
</gene>
<dbReference type="Pfam" id="PF13432">
    <property type="entry name" value="TPR_16"/>
    <property type="match status" value="1"/>
</dbReference>
<dbReference type="Pfam" id="PF14559">
    <property type="entry name" value="TPR_19"/>
    <property type="match status" value="1"/>
</dbReference>
<dbReference type="RefSeq" id="WP_341374950.1">
    <property type="nucleotide sequence ID" value="NZ_JBBUTF010000013.1"/>
</dbReference>
<keyword evidence="2" id="KW-0732">Signal</keyword>
<keyword evidence="4" id="KW-1185">Reference proteome</keyword>
<feature type="signal peptide" evidence="2">
    <location>
        <begin position="1"/>
        <end position="34"/>
    </location>
</feature>
<feature type="region of interest" description="Disordered" evidence="1">
    <location>
        <begin position="172"/>
        <end position="206"/>
    </location>
</feature>
<evidence type="ECO:0000256" key="1">
    <source>
        <dbReference type="SAM" id="MobiDB-lite"/>
    </source>
</evidence>
<evidence type="ECO:0000313" key="3">
    <source>
        <dbReference type="EMBL" id="MEK8027166.1"/>
    </source>
</evidence>
<feature type="compositionally biased region" description="Pro residues" evidence="1">
    <location>
        <begin position="194"/>
        <end position="206"/>
    </location>
</feature>